<dbReference type="AlphaFoldDB" id="A0A2Z6P258"/>
<keyword evidence="7" id="KW-1185">Reference proteome</keyword>
<evidence type="ECO:0000256" key="1">
    <source>
        <dbReference type="ARBA" id="ARBA00011177"/>
    </source>
</evidence>
<dbReference type="InterPro" id="IPR006671">
    <property type="entry name" value="Cyclin_N"/>
</dbReference>
<evidence type="ECO:0000313" key="6">
    <source>
        <dbReference type="EMBL" id="GAU36527.1"/>
    </source>
</evidence>
<dbReference type="Pfam" id="PF02984">
    <property type="entry name" value="Cyclin_C"/>
    <property type="match status" value="1"/>
</dbReference>
<feature type="domain" description="Cyclin N-terminal" evidence="4">
    <location>
        <begin position="47"/>
        <end position="87"/>
    </location>
</feature>
<sequence length="175" mass="20111">METRASKKRANATQQQPQVIVLKRQRVVLGEIPDLSFPQFQPKQKLQYEEITPPKAVDCCQITDNTYDLEEVLKMESDILNGLHFEMGNPNVITFLKRFVGIASENQKTSSLCECLGYESADLEECVTMLHDLYLSRRAASFKAVRDKYKQNKFKCVANLPSPPEVPNHYYLIYC</sequence>
<proteinExistence type="predicted"/>
<organism evidence="6 7">
    <name type="scientific">Trifolium subterraneum</name>
    <name type="common">Subterranean clover</name>
    <dbReference type="NCBI Taxonomy" id="3900"/>
    <lineage>
        <taxon>Eukaryota</taxon>
        <taxon>Viridiplantae</taxon>
        <taxon>Streptophyta</taxon>
        <taxon>Embryophyta</taxon>
        <taxon>Tracheophyta</taxon>
        <taxon>Spermatophyta</taxon>
        <taxon>Magnoliopsida</taxon>
        <taxon>eudicotyledons</taxon>
        <taxon>Gunneridae</taxon>
        <taxon>Pentapetalae</taxon>
        <taxon>rosids</taxon>
        <taxon>fabids</taxon>
        <taxon>Fabales</taxon>
        <taxon>Fabaceae</taxon>
        <taxon>Papilionoideae</taxon>
        <taxon>50 kb inversion clade</taxon>
        <taxon>NPAAA clade</taxon>
        <taxon>Hologalegina</taxon>
        <taxon>IRL clade</taxon>
        <taxon>Trifolieae</taxon>
        <taxon>Trifolium</taxon>
    </lineage>
</organism>
<dbReference type="InterPro" id="IPR036915">
    <property type="entry name" value="Cyclin-like_sf"/>
</dbReference>
<dbReference type="EMBL" id="DF973632">
    <property type="protein sequence ID" value="GAU36527.1"/>
    <property type="molecule type" value="Genomic_DNA"/>
</dbReference>
<evidence type="ECO:0000256" key="3">
    <source>
        <dbReference type="ARBA" id="ARBA00032263"/>
    </source>
</evidence>
<dbReference type="Pfam" id="PF00134">
    <property type="entry name" value="Cyclin_N"/>
    <property type="match status" value="1"/>
</dbReference>
<feature type="domain" description="Cyclin C-terminal" evidence="5">
    <location>
        <begin position="105"/>
        <end position="162"/>
    </location>
</feature>
<evidence type="ECO:0000256" key="2">
    <source>
        <dbReference type="ARBA" id="ARBA00023127"/>
    </source>
</evidence>
<comment type="subunit">
    <text evidence="1">Interacts with the CDC2 protein kinase to form a serine/threonine kinase holoenzyme complex also known as maturation promoting factor (MPF). The cyclin subunit imparts substrate specificity to the complex.</text>
</comment>
<reference evidence="7" key="1">
    <citation type="journal article" date="2017" name="Front. Plant Sci.">
        <title>Climate Clever Clovers: New Paradigm to Reduce the Environmental Footprint of Ruminants by Breeding Low Methanogenic Forages Utilizing Haplotype Variation.</title>
        <authorList>
            <person name="Kaur P."/>
            <person name="Appels R."/>
            <person name="Bayer P.E."/>
            <person name="Keeble-Gagnere G."/>
            <person name="Wang J."/>
            <person name="Hirakawa H."/>
            <person name="Shirasawa K."/>
            <person name="Vercoe P."/>
            <person name="Stefanova K."/>
            <person name="Durmic Z."/>
            <person name="Nichols P."/>
            <person name="Revell C."/>
            <person name="Isobe S.N."/>
            <person name="Edwards D."/>
            <person name="Erskine W."/>
        </authorList>
    </citation>
    <scope>NUCLEOTIDE SEQUENCE [LARGE SCALE GENOMIC DNA]</scope>
    <source>
        <strain evidence="7">cv. Daliak</strain>
    </source>
</reference>
<protein>
    <recommendedName>
        <fullName evidence="3">B-like cyclin</fullName>
    </recommendedName>
</protein>
<dbReference type="OrthoDB" id="5590282at2759"/>
<dbReference type="Proteomes" id="UP000242715">
    <property type="component" value="Unassembled WGS sequence"/>
</dbReference>
<evidence type="ECO:0000259" key="4">
    <source>
        <dbReference type="Pfam" id="PF00134"/>
    </source>
</evidence>
<accession>A0A2Z6P258</accession>
<dbReference type="Gene3D" id="1.10.472.10">
    <property type="entry name" value="Cyclin-like"/>
    <property type="match status" value="2"/>
</dbReference>
<dbReference type="SUPFAM" id="SSF47954">
    <property type="entry name" value="Cyclin-like"/>
    <property type="match status" value="1"/>
</dbReference>
<gene>
    <name evidence="6" type="ORF">TSUD_316530</name>
</gene>
<dbReference type="InterPro" id="IPR004367">
    <property type="entry name" value="Cyclin_C-dom"/>
</dbReference>
<keyword evidence="2" id="KW-0195">Cyclin</keyword>
<name>A0A2Z6P258_TRISU</name>
<evidence type="ECO:0000313" key="7">
    <source>
        <dbReference type="Proteomes" id="UP000242715"/>
    </source>
</evidence>
<evidence type="ECO:0000259" key="5">
    <source>
        <dbReference type="Pfam" id="PF02984"/>
    </source>
</evidence>